<keyword evidence="3" id="KW-0445">Lipid transport</keyword>
<keyword evidence="6" id="KW-0175">Coiled coil</keyword>
<feature type="region of interest" description="Disordered" evidence="7">
    <location>
        <begin position="99"/>
        <end position="127"/>
    </location>
</feature>
<dbReference type="PROSITE" id="PS50003">
    <property type="entry name" value="PH_DOMAIN"/>
    <property type="match status" value="1"/>
</dbReference>
<dbReference type="SUPFAM" id="SSF50729">
    <property type="entry name" value="PH domain-like"/>
    <property type="match status" value="1"/>
</dbReference>
<evidence type="ECO:0000256" key="5">
    <source>
        <dbReference type="RuleBase" id="RU003844"/>
    </source>
</evidence>
<reference evidence="9" key="1">
    <citation type="submission" date="2023-07" db="EMBL/GenBank/DDBJ databases">
        <authorList>
            <consortium name="AG Swart"/>
            <person name="Singh M."/>
            <person name="Singh A."/>
            <person name="Seah K."/>
            <person name="Emmerich C."/>
        </authorList>
    </citation>
    <scope>NUCLEOTIDE SEQUENCE</scope>
    <source>
        <strain evidence="9">DP1</strain>
    </source>
</reference>
<feature type="coiled-coil region" evidence="6">
    <location>
        <begin position="225"/>
        <end position="252"/>
    </location>
</feature>
<keyword evidence="2" id="KW-0813">Transport</keyword>
<feature type="compositionally biased region" description="Polar residues" evidence="7">
    <location>
        <begin position="116"/>
        <end position="127"/>
    </location>
</feature>
<dbReference type="Proteomes" id="UP001295684">
    <property type="component" value="Unassembled WGS sequence"/>
</dbReference>
<dbReference type="GO" id="GO:0120009">
    <property type="term" value="P:intermembrane lipid transfer"/>
    <property type="evidence" value="ECO:0007669"/>
    <property type="project" value="UniProtKB-ARBA"/>
</dbReference>
<comment type="similarity">
    <text evidence="1 5">Belongs to the OSBP family.</text>
</comment>
<dbReference type="InterPro" id="IPR000648">
    <property type="entry name" value="Oxysterol-bd"/>
</dbReference>
<dbReference type="SMART" id="SM00233">
    <property type="entry name" value="PH"/>
    <property type="match status" value="1"/>
</dbReference>
<evidence type="ECO:0000256" key="2">
    <source>
        <dbReference type="ARBA" id="ARBA00022448"/>
    </source>
</evidence>
<dbReference type="Pfam" id="PF00169">
    <property type="entry name" value="PH"/>
    <property type="match status" value="1"/>
</dbReference>
<evidence type="ECO:0000313" key="9">
    <source>
        <dbReference type="EMBL" id="CAI2387528.1"/>
    </source>
</evidence>
<dbReference type="Gene3D" id="3.30.70.3490">
    <property type="match status" value="1"/>
</dbReference>
<keyword evidence="4" id="KW-0446">Lipid-binding</keyword>
<dbReference type="GO" id="GO:0032934">
    <property type="term" value="F:sterol binding"/>
    <property type="evidence" value="ECO:0007669"/>
    <property type="project" value="TreeGrafter"/>
</dbReference>
<dbReference type="EMBL" id="CAMPGE010030030">
    <property type="protein sequence ID" value="CAI2387528.1"/>
    <property type="molecule type" value="Genomic_DNA"/>
</dbReference>
<evidence type="ECO:0000259" key="8">
    <source>
        <dbReference type="PROSITE" id="PS50003"/>
    </source>
</evidence>
<proteinExistence type="inferred from homology"/>
<comment type="caution">
    <text evidence="9">The sequence shown here is derived from an EMBL/GenBank/DDBJ whole genome shotgun (WGS) entry which is preliminary data.</text>
</comment>
<evidence type="ECO:0000256" key="6">
    <source>
        <dbReference type="SAM" id="Coils"/>
    </source>
</evidence>
<dbReference type="AlphaFoldDB" id="A0AAD1YAJ9"/>
<dbReference type="Pfam" id="PF01237">
    <property type="entry name" value="Oxysterol_BP"/>
    <property type="match status" value="1"/>
</dbReference>
<dbReference type="Gene3D" id="2.30.29.30">
    <property type="entry name" value="Pleckstrin-homology domain (PH domain)/Phosphotyrosine-binding domain (PTB)"/>
    <property type="match status" value="1"/>
</dbReference>
<dbReference type="Gene3D" id="2.40.160.120">
    <property type="match status" value="1"/>
</dbReference>
<dbReference type="InterPro" id="IPR011993">
    <property type="entry name" value="PH-like_dom_sf"/>
</dbReference>
<evidence type="ECO:0000256" key="7">
    <source>
        <dbReference type="SAM" id="MobiDB-lite"/>
    </source>
</evidence>
<evidence type="ECO:0000256" key="3">
    <source>
        <dbReference type="ARBA" id="ARBA00023055"/>
    </source>
</evidence>
<dbReference type="InterPro" id="IPR018494">
    <property type="entry name" value="Oxysterol-bd_CS"/>
</dbReference>
<evidence type="ECO:0000256" key="4">
    <source>
        <dbReference type="ARBA" id="ARBA00023121"/>
    </source>
</evidence>
<feature type="compositionally biased region" description="Basic and acidic residues" evidence="7">
    <location>
        <begin position="284"/>
        <end position="297"/>
    </location>
</feature>
<protein>
    <recommendedName>
        <fullName evidence="8">PH domain-containing protein</fullName>
    </recommendedName>
</protein>
<dbReference type="PROSITE" id="PS01013">
    <property type="entry name" value="OSBP"/>
    <property type="match status" value="1"/>
</dbReference>
<feature type="region of interest" description="Disordered" evidence="7">
    <location>
        <begin position="271"/>
        <end position="325"/>
    </location>
</feature>
<keyword evidence="10" id="KW-1185">Reference proteome</keyword>
<organism evidence="9 10">
    <name type="scientific">Euplotes crassus</name>
    <dbReference type="NCBI Taxonomy" id="5936"/>
    <lineage>
        <taxon>Eukaryota</taxon>
        <taxon>Sar</taxon>
        <taxon>Alveolata</taxon>
        <taxon>Ciliophora</taxon>
        <taxon>Intramacronucleata</taxon>
        <taxon>Spirotrichea</taxon>
        <taxon>Hypotrichia</taxon>
        <taxon>Euplotida</taxon>
        <taxon>Euplotidae</taxon>
        <taxon>Moneuplotes</taxon>
    </lineage>
</organism>
<name>A0AAD1YAJ9_EUPCR</name>
<dbReference type="PANTHER" id="PTHR10972">
    <property type="entry name" value="OXYSTEROL-BINDING PROTEIN-RELATED"/>
    <property type="match status" value="1"/>
</dbReference>
<dbReference type="SUPFAM" id="SSF144000">
    <property type="entry name" value="Oxysterol-binding protein-like"/>
    <property type="match status" value="1"/>
</dbReference>
<evidence type="ECO:0000313" key="10">
    <source>
        <dbReference type="Proteomes" id="UP001295684"/>
    </source>
</evidence>
<dbReference type="InterPro" id="IPR001849">
    <property type="entry name" value="PH_domain"/>
</dbReference>
<dbReference type="GO" id="GO:0016020">
    <property type="term" value="C:membrane"/>
    <property type="evidence" value="ECO:0007669"/>
    <property type="project" value="TreeGrafter"/>
</dbReference>
<sequence>MEEQTVIKEGLIRKYINIVKGYKKRYFVLYSDMLVYYRSMEKTDEDPKKIHLKCASIIPNKNEAITIDTGTHTFKLKFENISDKIAWLNALKATQKHYEDIDPTPRGSFPKESKNSDTSVPDFSQNDLMRSNTFDRSDSQQMPAHSVEKRVVAESIRSVLKSKSDVVKISESKMLRKSVLNYHKGLGNLEMCEKLDKTLIKNMHDVYQSFATMDQNLYHIKTRAEEEKDQKLKTHSDNIEKEQQNIKNIMTASFQKMKDFLEAFKTVQESSSSKEDCNTFQNSEVKEENQVSDEGRGSHINPDADQSEQVDQADQKVADDDDSDNDTIFYDAYDAMILSELEQEVERGPKIDQTEEEKVEEERLTLPALKSEGKFSLLKVLKDAVGRDLTKFCVPVYFNEPLSMLQKTAELMCHDHLMKKAYETQDPMLRLSYVSAIVISHYSLTTNRVTKPFNPILGETFEMMGNGWRLLAEQVSHHPPVSALVVQAEKYEIRMNTSMSQQFWGKSMEFKPQGRMHFIFHDTGDHFIVQRPNTSVRNIIFGTMYIDHHGKMLVTNVKTNDYAEFEFHKSGKSLFGKGKKTGTVDGKGFDSNGICHYLYKGLWNENFSFCPFNPDVKDFDHENSALLWEIEPKREDWERIYYFSKFALQLNNLTPELKKKIAPTDCRFRPDQRALENGDLTVANSEKHRLEEKQRDSRKKRTEEGIEWVPNYFEKYHDEYTDLDEYRYCNDYWKDREESNWSHLPDLYSEE</sequence>
<dbReference type="InterPro" id="IPR037239">
    <property type="entry name" value="OSBP_sf"/>
</dbReference>
<accession>A0AAD1YAJ9</accession>
<dbReference type="GO" id="GO:0005829">
    <property type="term" value="C:cytosol"/>
    <property type="evidence" value="ECO:0007669"/>
    <property type="project" value="TreeGrafter"/>
</dbReference>
<dbReference type="FunFam" id="2.40.160.120:FF:000001">
    <property type="entry name" value="Oxysterol-binding protein"/>
    <property type="match status" value="1"/>
</dbReference>
<evidence type="ECO:0000256" key="1">
    <source>
        <dbReference type="ARBA" id="ARBA00008842"/>
    </source>
</evidence>
<gene>
    <name evidence="9" type="ORF">ECRASSUSDP1_LOCUS29161</name>
</gene>
<feature type="domain" description="PH" evidence="8">
    <location>
        <begin position="5"/>
        <end position="96"/>
    </location>
</feature>